<evidence type="ECO:0000256" key="2">
    <source>
        <dbReference type="ARBA" id="ARBA00022576"/>
    </source>
</evidence>
<evidence type="ECO:0000256" key="4">
    <source>
        <dbReference type="ARBA" id="ARBA00022898"/>
    </source>
</evidence>
<dbReference type="Gene3D" id="3.90.1150.10">
    <property type="entry name" value="Aspartate Aminotransferase, domain 1"/>
    <property type="match status" value="1"/>
</dbReference>
<comment type="similarity">
    <text evidence="1">Belongs to the class-II pyridoxal-phosphate-dependent aminotransferase family. Histidinol-phosphate aminotransferase subfamily.</text>
</comment>
<dbReference type="PANTHER" id="PTHR43643:SF3">
    <property type="entry name" value="HISTIDINOL-PHOSPHATE AMINOTRANSFERASE"/>
    <property type="match status" value="1"/>
</dbReference>
<feature type="domain" description="Aminotransferase class I/classII large" evidence="5">
    <location>
        <begin position="21"/>
        <end position="117"/>
    </location>
</feature>
<dbReference type="PANTHER" id="PTHR43643">
    <property type="entry name" value="HISTIDINOL-PHOSPHATE AMINOTRANSFERASE 2"/>
    <property type="match status" value="1"/>
</dbReference>
<dbReference type="SUPFAM" id="SSF53383">
    <property type="entry name" value="PLP-dependent transferases"/>
    <property type="match status" value="1"/>
</dbReference>
<evidence type="ECO:0000259" key="5">
    <source>
        <dbReference type="Pfam" id="PF00155"/>
    </source>
</evidence>
<gene>
    <name evidence="6" type="ORF">HRJ53_10305</name>
</gene>
<keyword evidence="2 6" id="KW-0032">Aminotransferase</keyword>
<dbReference type="InterPro" id="IPR015422">
    <property type="entry name" value="PyrdxlP-dep_Trfase_small"/>
</dbReference>
<evidence type="ECO:0000256" key="3">
    <source>
        <dbReference type="ARBA" id="ARBA00022679"/>
    </source>
</evidence>
<reference evidence="6" key="1">
    <citation type="submission" date="2020-06" db="EMBL/GenBank/DDBJ databases">
        <title>Legume-microbial interactions unlock mineral nutrients during tropical forest succession.</title>
        <authorList>
            <person name="Epihov D.Z."/>
        </authorList>
    </citation>
    <scope>NUCLEOTIDE SEQUENCE [LARGE SCALE GENOMIC DNA]</scope>
    <source>
        <strain evidence="6">Pan2503</strain>
    </source>
</reference>
<protein>
    <submittedName>
        <fullName evidence="6">Aminotransferase</fullName>
    </submittedName>
</protein>
<sequence>AAIARPELLEKLIPQGGGSAMPITAVVAASASLKHEHLVPERKLVNTTIRQKTFDWLRSQGYSFTPSQANFFMLDAKRPAREVIDALAAKKVFIGRIWPAWPTHLRISVGTQADMDGFQSAFAAVMKNSTSVSYALPARSADSNRDYFYADGQMFPRA</sequence>
<dbReference type="Pfam" id="PF00155">
    <property type="entry name" value="Aminotran_1_2"/>
    <property type="match status" value="1"/>
</dbReference>
<accession>A0A7V8SWW4</accession>
<comment type="caution">
    <text evidence="6">The sequence shown here is derived from an EMBL/GenBank/DDBJ whole genome shotgun (WGS) entry which is preliminary data.</text>
</comment>
<evidence type="ECO:0000313" key="6">
    <source>
        <dbReference type="EMBL" id="MBA0085379.1"/>
    </source>
</evidence>
<organism evidence="6 7">
    <name type="scientific">Candidatus Acidiferrum panamense</name>
    <dbReference type="NCBI Taxonomy" id="2741543"/>
    <lineage>
        <taxon>Bacteria</taxon>
        <taxon>Pseudomonadati</taxon>
        <taxon>Acidobacteriota</taxon>
        <taxon>Terriglobia</taxon>
        <taxon>Candidatus Acidiferrales</taxon>
        <taxon>Candidatus Acidiferrum</taxon>
    </lineage>
</organism>
<dbReference type="Proteomes" id="UP000567293">
    <property type="component" value="Unassembled WGS sequence"/>
</dbReference>
<name>A0A7V8SWW4_9BACT</name>
<dbReference type="GO" id="GO:0030170">
    <property type="term" value="F:pyridoxal phosphate binding"/>
    <property type="evidence" value="ECO:0007669"/>
    <property type="project" value="InterPro"/>
</dbReference>
<evidence type="ECO:0000256" key="1">
    <source>
        <dbReference type="ARBA" id="ARBA00007970"/>
    </source>
</evidence>
<feature type="non-terminal residue" evidence="6">
    <location>
        <position position="1"/>
    </location>
</feature>
<keyword evidence="4" id="KW-0663">Pyridoxal phosphate</keyword>
<dbReference type="InterPro" id="IPR015424">
    <property type="entry name" value="PyrdxlP-dep_Trfase"/>
</dbReference>
<dbReference type="AlphaFoldDB" id="A0A7V8SWW4"/>
<dbReference type="InterPro" id="IPR050106">
    <property type="entry name" value="HistidinolP_aminotransfase"/>
</dbReference>
<dbReference type="InterPro" id="IPR004839">
    <property type="entry name" value="Aminotransferase_I/II_large"/>
</dbReference>
<evidence type="ECO:0000313" key="7">
    <source>
        <dbReference type="Proteomes" id="UP000567293"/>
    </source>
</evidence>
<dbReference type="EMBL" id="JACDQQ010000995">
    <property type="protein sequence ID" value="MBA0085379.1"/>
    <property type="molecule type" value="Genomic_DNA"/>
</dbReference>
<keyword evidence="7" id="KW-1185">Reference proteome</keyword>
<keyword evidence="3" id="KW-0808">Transferase</keyword>
<dbReference type="GO" id="GO:0008483">
    <property type="term" value="F:transaminase activity"/>
    <property type="evidence" value="ECO:0007669"/>
    <property type="project" value="UniProtKB-KW"/>
</dbReference>
<proteinExistence type="inferred from homology"/>